<dbReference type="GO" id="GO:0042834">
    <property type="term" value="F:peptidoglycan binding"/>
    <property type="evidence" value="ECO:0007669"/>
    <property type="project" value="InterPro"/>
</dbReference>
<dbReference type="InterPro" id="IPR036680">
    <property type="entry name" value="SPOR-like_sf"/>
</dbReference>
<dbReference type="AlphaFoldDB" id="A0A381ZB78"/>
<dbReference type="Gene3D" id="3.30.70.1070">
    <property type="entry name" value="Sporulation related repeat"/>
    <property type="match status" value="1"/>
</dbReference>
<organism evidence="2">
    <name type="scientific">marine metagenome</name>
    <dbReference type="NCBI Taxonomy" id="408172"/>
    <lineage>
        <taxon>unclassified sequences</taxon>
        <taxon>metagenomes</taxon>
        <taxon>ecological metagenomes</taxon>
    </lineage>
</organism>
<dbReference type="PROSITE" id="PS51724">
    <property type="entry name" value="SPOR"/>
    <property type="match status" value="1"/>
</dbReference>
<sequence>MKERIIGFLVLTSSITLFLVFTFNSEGVILIDEYNYELQNNKESSILEQKFFYDETVLNSKALWIIQVQSFQTIEEAMLFAESLKRMRLNPYIVKKTISDTKIYRVIVYSNDESDNLENAVNKLEKKGYKLSIIKE</sequence>
<dbReference type="EMBL" id="UINC01020632">
    <property type="protein sequence ID" value="SVA86449.1"/>
    <property type="molecule type" value="Genomic_DNA"/>
</dbReference>
<proteinExistence type="predicted"/>
<dbReference type="InterPro" id="IPR007730">
    <property type="entry name" value="SPOR-like_dom"/>
</dbReference>
<feature type="domain" description="SPOR" evidence="1">
    <location>
        <begin position="58"/>
        <end position="136"/>
    </location>
</feature>
<gene>
    <name evidence="2" type="ORF">METZ01_LOCUS139303</name>
</gene>
<reference evidence="2" key="1">
    <citation type="submission" date="2018-05" db="EMBL/GenBank/DDBJ databases">
        <authorList>
            <person name="Lanie J.A."/>
            <person name="Ng W.-L."/>
            <person name="Kazmierczak K.M."/>
            <person name="Andrzejewski T.M."/>
            <person name="Davidsen T.M."/>
            <person name="Wayne K.J."/>
            <person name="Tettelin H."/>
            <person name="Glass J.I."/>
            <person name="Rusch D."/>
            <person name="Podicherti R."/>
            <person name="Tsui H.-C.T."/>
            <person name="Winkler M.E."/>
        </authorList>
    </citation>
    <scope>NUCLEOTIDE SEQUENCE</scope>
</reference>
<name>A0A381ZB78_9ZZZZ</name>
<protein>
    <recommendedName>
        <fullName evidence="1">SPOR domain-containing protein</fullName>
    </recommendedName>
</protein>
<dbReference type="SUPFAM" id="SSF110997">
    <property type="entry name" value="Sporulation related repeat"/>
    <property type="match status" value="1"/>
</dbReference>
<accession>A0A381ZB78</accession>
<evidence type="ECO:0000313" key="2">
    <source>
        <dbReference type="EMBL" id="SVA86449.1"/>
    </source>
</evidence>
<evidence type="ECO:0000259" key="1">
    <source>
        <dbReference type="PROSITE" id="PS51724"/>
    </source>
</evidence>